<dbReference type="GO" id="GO:0004672">
    <property type="term" value="F:protein kinase activity"/>
    <property type="evidence" value="ECO:0007669"/>
    <property type="project" value="InterPro"/>
</dbReference>
<comment type="caution">
    <text evidence="2">The sequence shown here is derived from an EMBL/GenBank/DDBJ whole genome shotgun (WGS) entry which is preliminary data.</text>
</comment>
<name>A0A1F7X892_9BACT</name>
<dbReference type="Gene3D" id="1.10.510.10">
    <property type="entry name" value="Transferase(Phosphotransferase) domain 1"/>
    <property type="match status" value="1"/>
</dbReference>
<dbReference type="AlphaFoldDB" id="A0A1F7X892"/>
<feature type="domain" description="Protein kinase" evidence="1">
    <location>
        <begin position="116"/>
        <end position="373"/>
    </location>
</feature>
<evidence type="ECO:0000313" key="2">
    <source>
        <dbReference type="EMBL" id="OGM11252.1"/>
    </source>
</evidence>
<proteinExistence type="predicted"/>
<dbReference type="InterPro" id="IPR011009">
    <property type="entry name" value="Kinase-like_dom_sf"/>
</dbReference>
<evidence type="ECO:0000259" key="1">
    <source>
        <dbReference type="PROSITE" id="PS50011"/>
    </source>
</evidence>
<protein>
    <recommendedName>
        <fullName evidence="1">Protein kinase domain-containing protein</fullName>
    </recommendedName>
</protein>
<dbReference type="SUPFAM" id="SSF56112">
    <property type="entry name" value="Protein kinase-like (PK-like)"/>
    <property type="match status" value="1"/>
</dbReference>
<sequence>MSGRSVYYWKKSATDSIIGLLKLIFMAEEETSLSQTPGEVGQNDLRFIDELTSGSTFENLPYPISKQLVGALARALVQSISDREALEELAEHLREQRGREGFDVGITLGTGRLEGYKIVRRIAGGAHGEVYRVVDPEDRDKIMKVAKTFPDQQDTPDDRVFNEGSAIKLINNVLKENNVEGNIVPQDVVWDLDSYTSPAFVMSYIEGSDASELIEERRKYNPNVILVDIARITHISYLLRQGGREVIMAYGELYGDEMEVCLEPDRRLDTILLDPSTGELKGIIDFSMPGFGIKTIKENPDYVAKEKANSVRTLAYMARKLVDYESAPISYRNFVEKLNSGELKDFAEVFRELEDSKVIMETLKERQAAQQRA</sequence>
<evidence type="ECO:0000313" key="3">
    <source>
        <dbReference type="Proteomes" id="UP000177053"/>
    </source>
</evidence>
<dbReference type="Proteomes" id="UP000177053">
    <property type="component" value="Unassembled WGS sequence"/>
</dbReference>
<dbReference type="InterPro" id="IPR000719">
    <property type="entry name" value="Prot_kinase_dom"/>
</dbReference>
<dbReference type="EMBL" id="MGFS01000022">
    <property type="protein sequence ID" value="OGM11252.1"/>
    <property type="molecule type" value="Genomic_DNA"/>
</dbReference>
<dbReference type="GO" id="GO:0005524">
    <property type="term" value="F:ATP binding"/>
    <property type="evidence" value="ECO:0007669"/>
    <property type="project" value="InterPro"/>
</dbReference>
<dbReference type="PROSITE" id="PS50011">
    <property type="entry name" value="PROTEIN_KINASE_DOM"/>
    <property type="match status" value="1"/>
</dbReference>
<accession>A0A1F7X892</accession>
<gene>
    <name evidence="2" type="ORF">A2Z22_00635</name>
</gene>
<organism evidence="2 3">
    <name type="scientific">Candidatus Woesebacteria bacterium RBG_16_34_12</name>
    <dbReference type="NCBI Taxonomy" id="1802480"/>
    <lineage>
        <taxon>Bacteria</taxon>
        <taxon>Candidatus Woeseibacteriota</taxon>
    </lineage>
</organism>
<reference evidence="2 3" key="1">
    <citation type="journal article" date="2016" name="Nat. Commun.">
        <title>Thousands of microbial genomes shed light on interconnected biogeochemical processes in an aquifer system.</title>
        <authorList>
            <person name="Anantharaman K."/>
            <person name="Brown C.T."/>
            <person name="Hug L.A."/>
            <person name="Sharon I."/>
            <person name="Castelle C.J."/>
            <person name="Probst A.J."/>
            <person name="Thomas B.C."/>
            <person name="Singh A."/>
            <person name="Wilkins M.J."/>
            <person name="Karaoz U."/>
            <person name="Brodie E.L."/>
            <person name="Williams K.H."/>
            <person name="Hubbard S.S."/>
            <person name="Banfield J.F."/>
        </authorList>
    </citation>
    <scope>NUCLEOTIDE SEQUENCE [LARGE SCALE GENOMIC DNA]</scope>
</reference>